<reference evidence="2 3" key="1">
    <citation type="submission" date="2018-07" db="EMBL/GenBank/DDBJ databases">
        <title>Freshwater and sediment microbial communities from various areas in North America, analyzing microbe dynamics in response to fracking.</title>
        <authorList>
            <person name="Lamendella R."/>
        </authorList>
    </citation>
    <scope>NUCLEOTIDE SEQUENCE [LARGE SCALE GENOMIC DNA]</scope>
    <source>
        <strain evidence="2 3">114E</strain>
        <strain evidence="1 4">114E_o</strain>
    </source>
</reference>
<protein>
    <submittedName>
        <fullName evidence="2">Uncharacterized protein</fullName>
    </submittedName>
</protein>
<organism evidence="2 3">
    <name type="scientific">Marinobacter nauticus</name>
    <name type="common">Marinobacter hydrocarbonoclasticus</name>
    <name type="synonym">Marinobacter aquaeolei</name>
    <dbReference type="NCBI Taxonomy" id="2743"/>
    <lineage>
        <taxon>Bacteria</taxon>
        <taxon>Pseudomonadati</taxon>
        <taxon>Pseudomonadota</taxon>
        <taxon>Gammaproteobacteria</taxon>
        <taxon>Pseudomonadales</taxon>
        <taxon>Marinobacteraceae</taxon>
        <taxon>Marinobacter</taxon>
    </lineage>
</organism>
<dbReference type="Proteomes" id="UP000252795">
    <property type="component" value="Unassembled WGS sequence"/>
</dbReference>
<name>A0A368URJ7_MARNT</name>
<proteinExistence type="predicted"/>
<evidence type="ECO:0000313" key="4">
    <source>
        <dbReference type="Proteomes" id="UP000253065"/>
    </source>
</evidence>
<dbReference type="AlphaFoldDB" id="A0A368URJ7"/>
<evidence type="ECO:0000313" key="3">
    <source>
        <dbReference type="Proteomes" id="UP000252795"/>
    </source>
</evidence>
<evidence type="ECO:0000313" key="2">
    <source>
        <dbReference type="EMBL" id="RCW31467.1"/>
    </source>
</evidence>
<gene>
    <name evidence="2" type="ORF">DET51_11110</name>
    <name evidence="1" type="ORF">DET64_11110</name>
</gene>
<dbReference type="EMBL" id="QNSA01000011">
    <property type="protein sequence ID" value="RBP69754.1"/>
    <property type="molecule type" value="Genomic_DNA"/>
</dbReference>
<keyword evidence="4" id="KW-1185">Reference proteome</keyword>
<sequence length="78" mass="9092">MNTRDMIGTYAAHGGAWNHLKKNLIREGLNEAFADDFISRCRYRLGGETAEKALRVYDYWLTSQCEKKTKLFMVLLLF</sequence>
<comment type="caution">
    <text evidence="2">The sequence shown here is derived from an EMBL/GenBank/DDBJ whole genome shotgun (WGS) entry which is preliminary data.</text>
</comment>
<evidence type="ECO:0000313" key="1">
    <source>
        <dbReference type="EMBL" id="RBP69754.1"/>
    </source>
</evidence>
<dbReference type="Proteomes" id="UP000253065">
    <property type="component" value="Unassembled WGS sequence"/>
</dbReference>
<accession>A0A368URJ7</accession>
<dbReference type="EMBL" id="QPJB01000011">
    <property type="protein sequence ID" value="RCW31467.1"/>
    <property type="molecule type" value="Genomic_DNA"/>
</dbReference>